<gene>
    <name evidence="2" type="ORF">BU23DRAFT_568652</name>
</gene>
<evidence type="ECO:0000313" key="2">
    <source>
        <dbReference type="EMBL" id="KAF1972804.1"/>
    </source>
</evidence>
<feature type="compositionally biased region" description="Acidic residues" evidence="1">
    <location>
        <begin position="145"/>
        <end position="159"/>
    </location>
</feature>
<proteinExistence type="predicted"/>
<accession>A0A6A5V6V4</accession>
<organism evidence="2 3">
    <name type="scientific">Bimuria novae-zelandiae CBS 107.79</name>
    <dbReference type="NCBI Taxonomy" id="1447943"/>
    <lineage>
        <taxon>Eukaryota</taxon>
        <taxon>Fungi</taxon>
        <taxon>Dikarya</taxon>
        <taxon>Ascomycota</taxon>
        <taxon>Pezizomycotina</taxon>
        <taxon>Dothideomycetes</taxon>
        <taxon>Pleosporomycetidae</taxon>
        <taxon>Pleosporales</taxon>
        <taxon>Massarineae</taxon>
        <taxon>Didymosphaeriaceae</taxon>
        <taxon>Bimuria</taxon>
    </lineage>
</organism>
<feature type="region of interest" description="Disordered" evidence="1">
    <location>
        <begin position="145"/>
        <end position="165"/>
    </location>
</feature>
<sequence>MAKLEPYINPMTYRVETFLMLLMGVLPPRPQPAPRPLPDDYDEPAHNPPFSNMHRPPYGMPPPVSRDGREAYPYPRNRFYGAGEVKGMRERGRLRTKASIGQLRDVWTCMRAVSRVLYEHVKRHDGREKRVTFNREVQWYIFGGDEDSYDGDSEDGDSEDGVRRH</sequence>
<evidence type="ECO:0000313" key="3">
    <source>
        <dbReference type="Proteomes" id="UP000800036"/>
    </source>
</evidence>
<name>A0A6A5V6V4_9PLEO</name>
<dbReference type="EMBL" id="ML976684">
    <property type="protein sequence ID" value="KAF1972804.1"/>
    <property type="molecule type" value="Genomic_DNA"/>
</dbReference>
<dbReference type="Proteomes" id="UP000800036">
    <property type="component" value="Unassembled WGS sequence"/>
</dbReference>
<reference evidence="2" key="1">
    <citation type="journal article" date="2020" name="Stud. Mycol.">
        <title>101 Dothideomycetes genomes: a test case for predicting lifestyles and emergence of pathogens.</title>
        <authorList>
            <person name="Haridas S."/>
            <person name="Albert R."/>
            <person name="Binder M."/>
            <person name="Bloem J."/>
            <person name="Labutti K."/>
            <person name="Salamov A."/>
            <person name="Andreopoulos B."/>
            <person name="Baker S."/>
            <person name="Barry K."/>
            <person name="Bills G."/>
            <person name="Bluhm B."/>
            <person name="Cannon C."/>
            <person name="Castanera R."/>
            <person name="Culley D."/>
            <person name="Daum C."/>
            <person name="Ezra D."/>
            <person name="Gonzalez J."/>
            <person name="Henrissat B."/>
            <person name="Kuo A."/>
            <person name="Liang C."/>
            <person name="Lipzen A."/>
            <person name="Lutzoni F."/>
            <person name="Magnuson J."/>
            <person name="Mondo S."/>
            <person name="Nolan M."/>
            <person name="Ohm R."/>
            <person name="Pangilinan J."/>
            <person name="Park H.-J."/>
            <person name="Ramirez L."/>
            <person name="Alfaro M."/>
            <person name="Sun H."/>
            <person name="Tritt A."/>
            <person name="Yoshinaga Y."/>
            <person name="Zwiers L.-H."/>
            <person name="Turgeon B."/>
            <person name="Goodwin S."/>
            <person name="Spatafora J."/>
            <person name="Crous P."/>
            <person name="Grigoriev I."/>
        </authorList>
    </citation>
    <scope>NUCLEOTIDE SEQUENCE</scope>
    <source>
        <strain evidence="2">CBS 107.79</strain>
    </source>
</reference>
<feature type="region of interest" description="Disordered" evidence="1">
    <location>
        <begin position="31"/>
        <end position="72"/>
    </location>
</feature>
<dbReference type="OrthoDB" id="3788831at2759"/>
<keyword evidence="3" id="KW-1185">Reference proteome</keyword>
<dbReference type="AlphaFoldDB" id="A0A6A5V6V4"/>
<protein>
    <submittedName>
        <fullName evidence="2">Uncharacterized protein</fullName>
    </submittedName>
</protein>
<evidence type="ECO:0000256" key="1">
    <source>
        <dbReference type="SAM" id="MobiDB-lite"/>
    </source>
</evidence>